<protein>
    <submittedName>
        <fullName evidence="2">Uncharacterized protein</fullName>
    </submittedName>
</protein>
<keyword evidence="1" id="KW-0472">Membrane</keyword>
<keyword evidence="1" id="KW-1133">Transmembrane helix</keyword>
<keyword evidence="3" id="KW-1185">Reference proteome</keyword>
<sequence>MKRKIRIITIIEETEVNDHIKAQVSRMFDRHARVVASFVVVVDVRGPGITIPPSGKSPSSPNTHPSHLSIAEVKPPSTICLTVITLLTSPAVVVILVAATVVAVRL</sequence>
<dbReference type="AlphaFoldDB" id="A0A284RQ81"/>
<dbReference type="OrthoDB" id="10447169at2759"/>
<proteinExistence type="predicted"/>
<evidence type="ECO:0000313" key="2">
    <source>
        <dbReference type="EMBL" id="SJL10919.1"/>
    </source>
</evidence>
<gene>
    <name evidence="2" type="ORF">ARMOST_14315</name>
</gene>
<name>A0A284RQ81_ARMOS</name>
<reference evidence="3" key="1">
    <citation type="journal article" date="2017" name="Nat. Ecol. Evol.">
        <title>Genome expansion and lineage-specific genetic innovations in the forest pathogenic fungi Armillaria.</title>
        <authorList>
            <person name="Sipos G."/>
            <person name="Prasanna A.N."/>
            <person name="Walter M.C."/>
            <person name="O'Connor E."/>
            <person name="Balint B."/>
            <person name="Krizsan K."/>
            <person name="Kiss B."/>
            <person name="Hess J."/>
            <person name="Varga T."/>
            <person name="Slot J."/>
            <person name="Riley R."/>
            <person name="Boka B."/>
            <person name="Rigling D."/>
            <person name="Barry K."/>
            <person name="Lee J."/>
            <person name="Mihaltcheva S."/>
            <person name="LaButti K."/>
            <person name="Lipzen A."/>
            <person name="Waldron R."/>
            <person name="Moloney N.M."/>
            <person name="Sperisen C."/>
            <person name="Kredics L."/>
            <person name="Vagvoelgyi C."/>
            <person name="Patrignani A."/>
            <person name="Fitzpatrick D."/>
            <person name="Nagy I."/>
            <person name="Doyle S."/>
            <person name="Anderson J.B."/>
            <person name="Grigoriev I.V."/>
            <person name="Gueldener U."/>
            <person name="Muensterkoetter M."/>
            <person name="Nagy L.G."/>
        </authorList>
    </citation>
    <scope>NUCLEOTIDE SEQUENCE [LARGE SCALE GENOMIC DNA]</scope>
    <source>
        <strain evidence="3">C18/9</strain>
    </source>
</reference>
<feature type="transmembrane region" description="Helical" evidence="1">
    <location>
        <begin position="79"/>
        <end position="104"/>
    </location>
</feature>
<dbReference type="EMBL" id="FUEG01000013">
    <property type="protein sequence ID" value="SJL10919.1"/>
    <property type="molecule type" value="Genomic_DNA"/>
</dbReference>
<evidence type="ECO:0000313" key="3">
    <source>
        <dbReference type="Proteomes" id="UP000219338"/>
    </source>
</evidence>
<evidence type="ECO:0000256" key="1">
    <source>
        <dbReference type="SAM" id="Phobius"/>
    </source>
</evidence>
<keyword evidence="1" id="KW-0812">Transmembrane</keyword>
<dbReference type="Proteomes" id="UP000219338">
    <property type="component" value="Unassembled WGS sequence"/>
</dbReference>
<organism evidence="2 3">
    <name type="scientific">Armillaria ostoyae</name>
    <name type="common">Armillaria root rot fungus</name>
    <dbReference type="NCBI Taxonomy" id="47428"/>
    <lineage>
        <taxon>Eukaryota</taxon>
        <taxon>Fungi</taxon>
        <taxon>Dikarya</taxon>
        <taxon>Basidiomycota</taxon>
        <taxon>Agaricomycotina</taxon>
        <taxon>Agaricomycetes</taxon>
        <taxon>Agaricomycetidae</taxon>
        <taxon>Agaricales</taxon>
        <taxon>Marasmiineae</taxon>
        <taxon>Physalacriaceae</taxon>
        <taxon>Armillaria</taxon>
    </lineage>
</organism>
<accession>A0A284RQ81</accession>